<evidence type="ECO:0000313" key="2">
    <source>
        <dbReference type="Proteomes" id="UP000257109"/>
    </source>
</evidence>
<reference evidence="1" key="1">
    <citation type="submission" date="2018-05" db="EMBL/GenBank/DDBJ databases">
        <title>Draft genome of Mucuna pruriens seed.</title>
        <authorList>
            <person name="Nnadi N.E."/>
            <person name="Vos R."/>
            <person name="Hasami M.H."/>
            <person name="Devisetty U.K."/>
            <person name="Aguiy J.C."/>
        </authorList>
    </citation>
    <scope>NUCLEOTIDE SEQUENCE [LARGE SCALE GENOMIC DNA]</scope>
    <source>
        <strain evidence="1">JCA_2017</strain>
    </source>
</reference>
<gene>
    <name evidence="1" type="ORF">CR513_20222</name>
</gene>
<dbReference type="AlphaFoldDB" id="A0A371H329"/>
<evidence type="ECO:0000313" key="1">
    <source>
        <dbReference type="EMBL" id="RDX97053.1"/>
    </source>
</evidence>
<proteinExistence type="predicted"/>
<organism evidence="1 2">
    <name type="scientific">Mucuna pruriens</name>
    <name type="common">Velvet bean</name>
    <name type="synonym">Dolichos pruriens</name>
    <dbReference type="NCBI Taxonomy" id="157652"/>
    <lineage>
        <taxon>Eukaryota</taxon>
        <taxon>Viridiplantae</taxon>
        <taxon>Streptophyta</taxon>
        <taxon>Embryophyta</taxon>
        <taxon>Tracheophyta</taxon>
        <taxon>Spermatophyta</taxon>
        <taxon>Magnoliopsida</taxon>
        <taxon>eudicotyledons</taxon>
        <taxon>Gunneridae</taxon>
        <taxon>Pentapetalae</taxon>
        <taxon>rosids</taxon>
        <taxon>fabids</taxon>
        <taxon>Fabales</taxon>
        <taxon>Fabaceae</taxon>
        <taxon>Papilionoideae</taxon>
        <taxon>50 kb inversion clade</taxon>
        <taxon>NPAAA clade</taxon>
        <taxon>indigoferoid/millettioid clade</taxon>
        <taxon>Phaseoleae</taxon>
        <taxon>Mucuna</taxon>
    </lineage>
</organism>
<dbReference type="Proteomes" id="UP000257109">
    <property type="component" value="Unassembled WGS sequence"/>
</dbReference>
<feature type="non-terminal residue" evidence="1">
    <location>
        <position position="1"/>
    </location>
</feature>
<comment type="caution">
    <text evidence="1">The sequence shown here is derived from an EMBL/GenBank/DDBJ whole genome shotgun (WGS) entry which is preliminary data.</text>
</comment>
<protein>
    <submittedName>
        <fullName evidence="1">Uncharacterized protein</fullName>
    </submittedName>
</protein>
<dbReference type="EMBL" id="QJKJ01003745">
    <property type="protein sequence ID" value="RDX97053.1"/>
    <property type="molecule type" value="Genomic_DNA"/>
</dbReference>
<sequence>MDNLPSFLNNSTLEVLHPNFPISLRRSSTCFLWEIKMPCLEYETFIPRKYFSFPNSFISNYVANFSFRVSFSISSSSVTITSEATSRLGPHKEPVVEGATKQGSPLGGSSRTATFCLEEIVTLGIEAKVGSEAEAFLFIASEGLVGKGGVCLLSMTTSLGPDALESVVVTSFALAAS</sequence>
<accession>A0A371H329</accession>
<keyword evidence="2" id="KW-1185">Reference proteome</keyword>
<name>A0A371H329_MUCPR</name>